<gene>
    <name evidence="2" type="ORF">IF1G_05153</name>
</gene>
<comment type="caution">
    <text evidence="2">The sequence shown here is derived from an EMBL/GenBank/DDBJ whole genome shotgun (WGS) entry which is preliminary data.</text>
</comment>
<evidence type="ECO:0000256" key="1">
    <source>
        <dbReference type="SAM" id="MobiDB-lite"/>
    </source>
</evidence>
<proteinExistence type="predicted"/>
<feature type="region of interest" description="Disordered" evidence="1">
    <location>
        <begin position="52"/>
        <end position="76"/>
    </location>
</feature>
<dbReference type="EMBL" id="SPUK01000006">
    <property type="protein sequence ID" value="TQV96570.1"/>
    <property type="molecule type" value="Genomic_DNA"/>
</dbReference>
<evidence type="ECO:0000313" key="3">
    <source>
        <dbReference type="Proteomes" id="UP000315783"/>
    </source>
</evidence>
<sequence length="76" mass="8211">MFSARNDSQIVFPAHQKKHHSVVSVISKLGYGITGRSVPVDLLGIVPPKAASLPAASHQSRELGKYSVPATDQRYL</sequence>
<reference evidence="2 3" key="1">
    <citation type="journal article" date="2019" name="Appl. Microbiol. Biotechnol.">
        <title>Genome sequence of Isaria javanica and comparative genome analysis insights into family S53 peptidase evolution in fungal entomopathogens.</title>
        <authorList>
            <person name="Lin R."/>
            <person name="Zhang X."/>
            <person name="Xin B."/>
            <person name="Zou M."/>
            <person name="Gao Y."/>
            <person name="Qin F."/>
            <person name="Hu Q."/>
            <person name="Xie B."/>
            <person name="Cheng X."/>
        </authorList>
    </citation>
    <scope>NUCLEOTIDE SEQUENCE [LARGE SCALE GENOMIC DNA]</scope>
    <source>
        <strain evidence="2 3">IJ1G</strain>
    </source>
</reference>
<dbReference type="Proteomes" id="UP000315783">
    <property type="component" value="Unassembled WGS sequence"/>
</dbReference>
<name>A0A545V4D3_9HYPO</name>
<keyword evidence="3" id="KW-1185">Reference proteome</keyword>
<dbReference type="AlphaFoldDB" id="A0A545V4D3"/>
<protein>
    <submittedName>
        <fullName evidence="2">Uncharacterized protein</fullName>
    </submittedName>
</protein>
<organism evidence="2 3">
    <name type="scientific">Cordyceps javanica</name>
    <dbReference type="NCBI Taxonomy" id="43265"/>
    <lineage>
        <taxon>Eukaryota</taxon>
        <taxon>Fungi</taxon>
        <taxon>Dikarya</taxon>
        <taxon>Ascomycota</taxon>
        <taxon>Pezizomycotina</taxon>
        <taxon>Sordariomycetes</taxon>
        <taxon>Hypocreomycetidae</taxon>
        <taxon>Hypocreales</taxon>
        <taxon>Cordycipitaceae</taxon>
        <taxon>Cordyceps</taxon>
    </lineage>
</organism>
<accession>A0A545V4D3</accession>
<evidence type="ECO:0000313" key="2">
    <source>
        <dbReference type="EMBL" id="TQV96570.1"/>
    </source>
</evidence>